<organism evidence="3 4">
    <name type="scientific">Flagellimonas lutaonensis</name>
    <dbReference type="NCBI Taxonomy" id="516051"/>
    <lineage>
        <taxon>Bacteria</taxon>
        <taxon>Pseudomonadati</taxon>
        <taxon>Bacteroidota</taxon>
        <taxon>Flavobacteriia</taxon>
        <taxon>Flavobacteriales</taxon>
        <taxon>Flavobacteriaceae</taxon>
        <taxon>Flagellimonas</taxon>
    </lineage>
</organism>
<dbReference type="RefSeq" id="WP_052698900.1">
    <property type="nucleotide sequence ID" value="NZ_CP011071.1"/>
</dbReference>
<dbReference type="InterPro" id="IPR028994">
    <property type="entry name" value="Integrin_alpha_N"/>
</dbReference>
<dbReference type="InterPro" id="IPR027039">
    <property type="entry name" value="Crtac1"/>
</dbReference>
<dbReference type="PATRIC" id="fig|516051.4.peg.807"/>
<proteinExistence type="predicted"/>
<evidence type="ECO:0000259" key="2">
    <source>
        <dbReference type="Pfam" id="PF07593"/>
    </source>
</evidence>
<dbReference type="Proteomes" id="UP000032726">
    <property type="component" value="Chromosome"/>
</dbReference>
<evidence type="ECO:0000313" key="3">
    <source>
        <dbReference type="EMBL" id="AKA34440.1"/>
    </source>
</evidence>
<dbReference type="Gene3D" id="2.130.10.130">
    <property type="entry name" value="Integrin alpha, N-terminal"/>
    <property type="match status" value="3"/>
</dbReference>
<reference evidence="3 4" key="1">
    <citation type="submission" date="2015-03" db="EMBL/GenBank/DDBJ databases">
        <title>Complete genome sequence of Muricauda lutaonensis CC-HSB-11T, isolated from a coastal hot spring.</title>
        <authorList>
            <person name="Kim K.M."/>
        </authorList>
    </citation>
    <scope>NUCLEOTIDE SEQUENCE [LARGE SCALE GENOMIC DNA]</scope>
    <source>
        <strain evidence="3 4">CC-HSB-11</strain>
    </source>
</reference>
<dbReference type="Pfam" id="PF13517">
    <property type="entry name" value="FG-GAP_3"/>
    <property type="match status" value="4"/>
</dbReference>
<gene>
    <name evidence="3" type="ORF">VC82_778</name>
</gene>
<accession>A0A0D5YQ56</accession>
<dbReference type="InterPro" id="IPR011519">
    <property type="entry name" value="UnbV_ASPIC"/>
</dbReference>
<dbReference type="PANTHER" id="PTHR16026:SF0">
    <property type="entry name" value="CARTILAGE ACIDIC PROTEIN 1"/>
    <property type="match status" value="1"/>
</dbReference>
<evidence type="ECO:0000313" key="4">
    <source>
        <dbReference type="Proteomes" id="UP000032726"/>
    </source>
</evidence>
<dbReference type="PROSITE" id="PS51257">
    <property type="entry name" value="PROKAR_LIPOPROTEIN"/>
    <property type="match status" value="1"/>
</dbReference>
<dbReference type="HOGENOM" id="CLU_281416_0_0_10"/>
<keyword evidence="4" id="KW-1185">Reference proteome</keyword>
<dbReference type="SUPFAM" id="SSF69318">
    <property type="entry name" value="Integrin alpha N-terminal domain"/>
    <property type="match status" value="3"/>
</dbReference>
<protein>
    <recommendedName>
        <fullName evidence="2">ASPIC/UnbV domain-containing protein</fullName>
    </recommendedName>
</protein>
<feature type="domain" description="ASPIC/UnbV" evidence="2">
    <location>
        <begin position="538"/>
        <end position="601"/>
    </location>
</feature>
<sequence length="1110" mass="125584">MFRNKYLFCLLSVFAVIACKQKTAEVVDEEKKDRIVEKKQIFKKLEANSTGVNFENNITENLETLENLFNFDYFYNGAGVGVEDINNDGLLDIFFCGNQVPNRLYLNKGNLQFEDITETAGINQGKIWSNGVAFVDINNDGWMDIYVSQGGPNNRPNRKNLLFINQKNNTFLENADEYGLADMGISTQSAFFDYDRDGDLDCIVMNENEYYGVDPINLYRMVEGNLEAQYFNSSHFYRNDNGRFVHVTKEVGIQRPIFGLGLAISDINNDGWLDFYIASDYYIPDALFINEKGVFVDKIKEYTNQISFYGMGIDIADVNNDSKQDIFVLDMASSDHKRSKTLMASMSTDRFDYLVNKANFHYQYMYNSFQLNIGNNKFNNIAQMTKTANTDWSWSVLMTDFDLDQDKDIYVTNGYRRYALDNDVQNKVFEARMKYGKNVPLEIKKQLYYDMPSEKLQNILYENQGNLKFVDRASEWGLEDFTFSNGAAQADLDNDGDYDLVVNNIDDKALVYQNVSVERNEGNYLKIKLKGVNSEPFAKVSIKYGGKEQYIESRRIKGYRSSHDNSIIFGLGNTEKVDTLKVEWNNGSAEIRYDIPKNSVITLDIVNAKPLKPEADKVIPFFKESAVLGQPIVHKENPYDDFEEEILLPYKQSTLGPFMSKGDFNGDGLEDVFIGGASGQAGQLLKNIGSGFVAVASKALDDDKGHEDMESVFFDFDNDGDLDLFVVSGGNEFDENSSFFTDRLYINDGKGNFTKAKQPELEKYPKNGKTVTPIDFDNDGDLDLLVGNRVIPRNYPKFQPSTIFENKKGRLVDVTEKVAPELANFGIINDFVATDFDNDGQQDFIAVGEWTGIGLFKNQNGSFQNVAKEKGLGEERGWWFSIAQTDVNNDGLKDYVVGNVGLNIKFKANKKKPFKVFADDFDGNGTNDIVLSKEYNGAYVPVRGRECSSQQMPFIKEKFETYNEFANATLVDIYGEDLSNAFQSEATEFNSIVLVNRGSGDFEKILLPVEAQMFPILSIDIYDLNGDGFEDCVIAGNLYETEVETPRLDAFSGLALLSNQENGYQALTYEETGLYLDGNTKDALFVDLNGTKHLLVSKNNDRAQSFVYQP</sequence>
<dbReference type="OrthoDB" id="9816120at2"/>
<dbReference type="EMBL" id="CP011071">
    <property type="protein sequence ID" value="AKA34440.1"/>
    <property type="molecule type" value="Genomic_DNA"/>
</dbReference>
<dbReference type="Pfam" id="PF07593">
    <property type="entry name" value="UnbV_ASPIC"/>
    <property type="match status" value="1"/>
</dbReference>
<dbReference type="InterPro" id="IPR013517">
    <property type="entry name" value="FG-GAP"/>
</dbReference>
<evidence type="ECO:0000256" key="1">
    <source>
        <dbReference type="ARBA" id="ARBA00022729"/>
    </source>
</evidence>
<dbReference type="STRING" id="516051.VC82_778"/>
<dbReference type="AlphaFoldDB" id="A0A0D5YQ56"/>
<dbReference type="KEGG" id="mlt:VC82_778"/>
<dbReference type="PANTHER" id="PTHR16026">
    <property type="entry name" value="CARTILAGE ACIDIC PROTEIN 1"/>
    <property type="match status" value="1"/>
</dbReference>
<name>A0A0D5YQ56_9FLAO</name>
<keyword evidence="1" id="KW-0732">Signal</keyword>